<protein>
    <recommendedName>
        <fullName evidence="2">GLPGLI family protein</fullName>
    </recommendedName>
</protein>
<organism evidence="1">
    <name type="scientific">bioreactor metagenome</name>
    <dbReference type="NCBI Taxonomy" id="1076179"/>
    <lineage>
        <taxon>unclassified sequences</taxon>
        <taxon>metagenomes</taxon>
        <taxon>ecological metagenomes</taxon>
    </lineage>
</organism>
<dbReference type="EMBL" id="VSSQ01063403">
    <property type="protein sequence ID" value="MPN16448.1"/>
    <property type="molecule type" value="Genomic_DNA"/>
</dbReference>
<dbReference type="InterPro" id="IPR005901">
    <property type="entry name" value="GLPGLI"/>
</dbReference>
<evidence type="ECO:0000313" key="1">
    <source>
        <dbReference type="EMBL" id="MPN16448.1"/>
    </source>
</evidence>
<evidence type="ECO:0008006" key="2">
    <source>
        <dbReference type="Google" id="ProtNLM"/>
    </source>
</evidence>
<comment type="caution">
    <text evidence="1">The sequence shown here is derived from an EMBL/GenBank/DDBJ whole genome shotgun (WGS) entry which is preliminary data.</text>
</comment>
<sequence>MILLIGDKWSLFYNKHNDDLQYGNSKIDRSKYVTTTIDENGKVTRWRSADAPRIIGPTEYTYLDKINVDEIFITNVWFSGLYYYTDKYLSPKWEVFKDKKTIMGYMCQRAESSYFGRKWTAWFTTEIPVDSGPWKLTGLPGLILEASDEDGDFGFIAVSIEPPAEEDVISMKDSLMLTKVTKDALFKLQKKIYENTNGDFGPIQIKTSSPIPKRKLNTIER</sequence>
<gene>
    <name evidence="1" type="ORF">SDC9_163792</name>
</gene>
<accession>A0A645FPU3</accession>
<proteinExistence type="predicted"/>
<dbReference type="AlphaFoldDB" id="A0A645FPU3"/>
<reference evidence="1" key="1">
    <citation type="submission" date="2019-08" db="EMBL/GenBank/DDBJ databases">
        <authorList>
            <person name="Kucharzyk K."/>
            <person name="Murdoch R.W."/>
            <person name="Higgins S."/>
            <person name="Loffler F."/>
        </authorList>
    </citation>
    <scope>NUCLEOTIDE SEQUENCE</scope>
</reference>
<dbReference type="Pfam" id="PF09697">
    <property type="entry name" value="Porph_ging"/>
    <property type="match status" value="1"/>
</dbReference>
<name>A0A645FPU3_9ZZZZ</name>
<dbReference type="NCBIfam" id="TIGR01200">
    <property type="entry name" value="GLPGLI"/>
    <property type="match status" value="1"/>
</dbReference>